<dbReference type="GO" id="GO:0006629">
    <property type="term" value="P:lipid metabolic process"/>
    <property type="evidence" value="ECO:0000318"/>
    <property type="project" value="GO_Central"/>
</dbReference>
<dbReference type="VEuPathDB" id="TrichDB:TVAGG3_0175560"/>
<dbReference type="Pfam" id="PF02450">
    <property type="entry name" value="LCAT"/>
    <property type="match status" value="1"/>
</dbReference>
<dbReference type="KEGG" id="tva:5466883"/>
<dbReference type="EMBL" id="DS113191">
    <property type="protein sequence ID" value="EAY21335.1"/>
    <property type="molecule type" value="Genomic_DNA"/>
</dbReference>
<evidence type="ECO:0000313" key="1">
    <source>
        <dbReference type="EMBL" id="EAY21335.1"/>
    </source>
</evidence>
<gene>
    <name evidence="1" type="ORF">TVAG_167100</name>
</gene>
<dbReference type="InParanoid" id="A2DEB7"/>
<dbReference type="eggNOG" id="KOG2369">
    <property type="taxonomic scope" value="Eukaryota"/>
</dbReference>
<dbReference type="AlphaFoldDB" id="A2DEB7"/>
<reference evidence="1" key="2">
    <citation type="journal article" date="2007" name="Science">
        <title>Draft genome sequence of the sexually transmitted pathogen Trichomonas vaginalis.</title>
        <authorList>
            <person name="Carlton J.M."/>
            <person name="Hirt R.P."/>
            <person name="Silva J.C."/>
            <person name="Delcher A.L."/>
            <person name="Schatz M."/>
            <person name="Zhao Q."/>
            <person name="Wortman J.R."/>
            <person name="Bidwell S.L."/>
            <person name="Alsmark U.C.M."/>
            <person name="Besteiro S."/>
            <person name="Sicheritz-Ponten T."/>
            <person name="Noel C.J."/>
            <person name="Dacks J.B."/>
            <person name="Foster P.G."/>
            <person name="Simillion C."/>
            <person name="Van de Peer Y."/>
            <person name="Miranda-Saavedra D."/>
            <person name="Barton G.J."/>
            <person name="Westrop G.D."/>
            <person name="Mueller S."/>
            <person name="Dessi D."/>
            <person name="Fiori P.L."/>
            <person name="Ren Q."/>
            <person name="Paulsen I."/>
            <person name="Zhang H."/>
            <person name="Bastida-Corcuera F.D."/>
            <person name="Simoes-Barbosa A."/>
            <person name="Brown M.T."/>
            <person name="Hayes R.D."/>
            <person name="Mukherjee M."/>
            <person name="Okumura C.Y."/>
            <person name="Schneider R."/>
            <person name="Smith A.J."/>
            <person name="Vanacova S."/>
            <person name="Villalvazo M."/>
            <person name="Haas B.J."/>
            <person name="Pertea M."/>
            <person name="Feldblyum T.V."/>
            <person name="Utterback T.R."/>
            <person name="Shu C.L."/>
            <person name="Osoegawa K."/>
            <person name="de Jong P.J."/>
            <person name="Hrdy I."/>
            <person name="Horvathova L."/>
            <person name="Zubacova Z."/>
            <person name="Dolezal P."/>
            <person name="Malik S.B."/>
            <person name="Logsdon J.M. Jr."/>
            <person name="Henze K."/>
            <person name="Gupta A."/>
            <person name="Wang C.C."/>
            <person name="Dunne R.L."/>
            <person name="Upcroft J.A."/>
            <person name="Upcroft P."/>
            <person name="White O."/>
            <person name="Salzberg S.L."/>
            <person name="Tang P."/>
            <person name="Chiu C.-H."/>
            <person name="Lee Y.-S."/>
            <person name="Embley T.M."/>
            <person name="Coombs G.H."/>
            <person name="Mottram J.C."/>
            <person name="Tachezy J."/>
            <person name="Fraser-Liggett C.M."/>
            <person name="Johnson P.J."/>
        </authorList>
    </citation>
    <scope>NUCLEOTIDE SEQUENCE [LARGE SCALE GENOMIC DNA]</scope>
    <source>
        <strain evidence="1">G3</strain>
    </source>
</reference>
<dbReference type="GO" id="GO:0008374">
    <property type="term" value="F:O-acyltransferase activity"/>
    <property type="evidence" value="ECO:0007669"/>
    <property type="project" value="InterPro"/>
</dbReference>
<dbReference type="InterPro" id="IPR003386">
    <property type="entry name" value="LACT/PDAT_acylTrfase"/>
</dbReference>
<protein>
    <submittedName>
        <fullName evidence="1">Lecithin:cholesterol acyltransferase family protein</fullName>
    </submittedName>
</protein>
<dbReference type="PANTHER" id="PTHR11440">
    <property type="entry name" value="LECITHIN-CHOLESTEROL ACYLTRANSFERASE-RELATED"/>
    <property type="match status" value="1"/>
</dbReference>
<dbReference type="Proteomes" id="UP000001542">
    <property type="component" value="Unassembled WGS sequence"/>
</dbReference>
<proteinExistence type="predicted"/>
<sequence length="329" mass="37215">MFGSELMGSITDLSTHWYCSKNFKDHLIYVKDTMLIPPLFNCLASWLTVEWNYTSGLPCSRNRTQIYAKDFGGLSEIKYIDGGVFGKHIMADLIYVINKLEEEGYIEGLDLFGAPYDWRLMPLNFNGYLEDLKVLIEKVYSQTGNQKVALYGISGGGNVIQKFCQTVAQEWKDKYLRQVLLHGPSYGGAGEALNVLWFQNIGFLPSIFNTQTFRNMVFSIPTFWSHLHNAKSNTAPVLVGPDGHNYFAQDIPQLMIDYGKAVGDNHQTLNLATKEVIMHDIEPTGVPTYILFNSVLETVYGLNFSGSGNWSIPEVIYSLGDWKKLRNKK</sequence>
<keyword evidence="1" id="KW-0808">Transferase</keyword>
<dbReference type="Gene3D" id="3.40.50.1820">
    <property type="entry name" value="alpha/beta hydrolase"/>
    <property type="match status" value="1"/>
</dbReference>
<reference evidence="1" key="1">
    <citation type="submission" date="2006-10" db="EMBL/GenBank/DDBJ databases">
        <authorList>
            <person name="Amadeo P."/>
            <person name="Zhao Q."/>
            <person name="Wortman J."/>
            <person name="Fraser-Liggett C."/>
            <person name="Carlton J."/>
        </authorList>
    </citation>
    <scope>NUCLEOTIDE SEQUENCE</scope>
    <source>
        <strain evidence="1">G3</strain>
    </source>
</reference>
<evidence type="ECO:0000313" key="2">
    <source>
        <dbReference type="Proteomes" id="UP000001542"/>
    </source>
</evidence>
<dbReference type="VEuPathDB" id="TrichDB:TVAG_167100"/>
<dbReference type="SUPFAM" id="SSF53474">
    <property type="entry name" value="alpha/beta-Hydrolases"/>
    <property type="match status" value="1"/>
</dbReference>
<name>A2DEB7_TRIV3</name>
<dbReference type="InterPro" id="IPR029058">
    <property type="entry name" value="AB_hydrolase_fold"/>
</dbReference>
<keyword evidence="2" id="KW-1185">Reference proteome</keyword>
<dbReference type="OrthoDB" id="190846at2759"/>
<keyword evidence="1" id="KW-0012">Acyltransferase</keyword>
<dbReference type="SMR" id="A2DEB7"/>
<organism evidence="1 2">
    <name type="scientific">Trichomonas vaginalis (strain ATCC PRA-98 / G3)</name>
    <dbReference type="NCBI Taxonomy" id="412133"/>
    <lineage>
        <taxon>Eukaryota</taxon>
        <taxon>Metamonada</taxon>
        <taxon>Parabasalia</taxon>
        <taxon>Trichomonadida</taxon>
        <taxon>Trichomonadidae</taxon>
        <taxon>Trichomonas</taxon>
    </lineage>
</organism>
<dbReference type="STRING" id="5722.A2DEB7"/>
<dbReference type="RefSeq" id="XP_001582321.1">
    <property type="nucleotide sequence ID" value="XM_001582271.1"/>
</dbReference>
<accession>A2DEB7</accession>